<dbReference type="PANTHER" id="PTHR35043">
    <property type="entry name" value="TRANSCRIPTION FACTOR DOMAIN-CONTAINING PROTEIN"/>
    <property type="match status" value="1"/>
</dbReference>
<dbReference type="PANTHER" id="PTHR35043:SF7">
    <property type="entry name" value="TRANSCRIPTION FACTOR DOMAIN-CONTAINING PROTEIN"/>
    <property type="match status" value="1"/>
</dbReference>
<dbReference type="OrthoDB" id="3061561at2759"/>
<organism evidence="4 5">
    <name type="scientific">Aplosporella prunicola CBS 121167</name>
    <dbReference type="NCBI Taxonomy" id="1176127"/>
    <lineage>
        <taxon>Eukaryota</taxon>
        <taxon>Fungi</taxon>
        <taxon>Dikarya</taxon>
        <taxon>Ascomycota</taxon>
        <taxon>Pezizomycotina</taxon>
        <taxon>Dothideomycetes</taxon>
        <taxon>Dothideomycetes incertae sedis</taxon>
        <taxon>Botryosphaeriales</taxon>
        <taxon>Aplosporellaceae</taxon>
        <taxon>Aplosporella</taxon>
    </lineage>
</organism>
<dbReference type="GeneID" id="54298487"/>
<keyword evidence="5" id="KW-1185">Reference proteome</keyword>
<evidence type="ECO:0000313" key="4">
    <source>
        <dbReference type="EMBL" id="KAF2138731.1"/>
    </source>
</evidence>
<sequence>MTISLLATFFIFSISNARPTLSPRKSDNSNPTPDAESGWVSGPTGRGTWGLILGCLTTLSLCAWTAYHPNISPHNSPKATFFRRLKWMIAAVCVPELVLYCAWEQRRAVRKLRNEINTLAAKTQNGEKCLEPLVEPFYRPCRVSTAPSRLEEASGCFSPILYSQPAALDSTDFLDYSKASTSSQFEPWTIEQAFFAVCGGFAVDSSSFWPEKRLTFTLDGILELAKAGILPKTSNSEISDKSKANIVAKLLVCIQAGWFIVQCVARLVQGLPLTLLEIHVLTHVVCAFLMYFFWIDKPYDVGQPIFFKDENVVNFAALFAVDVHLEDTVWGIFTDRRFDQVEIKEVRAAHASANYTIPRTVLGLVKYCLDNLGSKHIQKEDLNNFEDPTWKADGTPETAQKITEHHIRANRALDRLRLRHRDALSKSDEELPQYNKILRYAKPHIVFKRSNLKIDGATHVLESDRRAPQFEDAEGLGRHWITFGLVCAIYGGAHLSAWAAYFPTTVEKWCWRASGIVLAALPLDVLANLYSMDLFRYIYLTSVKRKSGRRTVRLLQKLLDLFFDVVMVAHLLITFYVFFTYVVARLYILVEGFASLRDPPAGTYQDVKWANLIPHAG</sequence>
<dbReference type="RefSeq" id="XP_033394444.1">
    <property type="nucleotide sequence ID" value="XM_033540991.1"/>
</dbReference>
<reference evidence="4" key="1">
    <citation type="journal article" date="2020" name="Stud. Mycol.">
        <title>101 Dothideomycetes genomes: a test case for predicting lifestyles and emergence of pathogens.</title>
        <authorList>
            <person name="Haridas S."/>
            <person name="Albert R."/>
            <person name="Binder M."/>
            <person name="Bloem J."/>
            <person name="Labutti K."/>
            <person name="Salamov A."/>
            <person name="Andreopoulos B."/>
            <person name="Baker S."/>
            <person name="Barry K."/>
            <person name="Bills G."/>
            <person name="Bluhm B."/>
            <person name="Cannon C."/>
            <person name="Castanera R."/>
            <person name="Culley D."/>
            <person name="Daum C."/>
            <person name="Ezra D."/>
            <person name="Gonzalez J."/>
            <person name="Henrissat B."/>
            <person name="Kuo A."/>
            <person name="Liang C."/>
            <person name="Lipzen A."/>
            <person name="Lutzoni F."/>
            <person name="Magnuson J."/>
            <person name="Mondo S."/>
            <person name="Nolan M."/>
            <person name="Ohm R."/>
            <person name="Pangilinan J."/>
            <person name="Park H.-J."/>
            <person name="Ramirez L."/>
            <person name="Alfaro M."/>
            <person name="Sun H."/>
            <person name="Tritt A."/>
            <person name="Yoshinaga Y."/>
            <person name="Zwiers L.-H."/>
            <person name="Turgeon B."/>
            <person name="Goodwin S."/>
            <person name="Spatafora J."/>
            <person name="Crous P."/>
            <person name="Grigoriev I."/>
        </authorList>
    </citation>
    <scope>NUCLEOTIDE SEQUENCE</scope>
    <source>
        <strain evidence="4">CBS 121167</strain>
    </source>
</reference>
<feature type="chain" id="PRO_5025352717" description="Ion transport domain-containing protein" evidence="3">
    <location>
        <begin position="18"/>
        <end position="617"/>
    </location>
</feature>
<dbReference type="Proteomes" id="UP000799438">
    <property type="component" value="Unassembled WGS sequence"/>
</dbReference>
<dbReference type="EMBL" id="ML995495">
    <property type="protein sequence ID" value="KAF2138731.1"/>
    <property type="molecule type" value="Genomic_DNA"/>
</dbReference>
<dbReference type="AlphaFoldDB" id="A0A6A6B7F1"/>
<evidence type="ECO:0008006" key="6">
    <source>
        <dbReference type="Google" id="ProtNLM"/>
    </source>
</evidence>
<keyword evidence="2" id="KW-0812">Transmembrane</keyword>
<evidence type="ECO:0000256" key="1">
    <source>
        <dbReference type="SAM" id="MobiDB-lite"/>
    </source>
</evidence>
<proteinExistence type="predicted"/>
<gene>
    <name evidence="4" type="ORF">K452DRAFT_290381</name>
</gene>
<feature type="transmembrane region" description="Helical" evidence="2">
    <location>
        <begin position="561"/>
        <end position="588"/>
    </location>
</feature>
<keyword evidence="2" id="KW-1133">Transmembrane helix</keyword>
<feature type="transmembrane region" description="Helical" evidence="2">
    <location>
        <begin position="480"/>
        <end position="501"/>
    </location>
</feature>
<feature type="transmembrane region" description="Helical" evidence="2">
    <location>
        <begin position="513"/>
        <end position="540"/>
    </location>
</feature>
<evidence type="ECO:0000313" key="5">
    <source>
        <dbReference type="Proteomes" id="UP000799438"/>
    </source>
</evidence>
<evidence type="ECO:0000256" key="2">
    <source>
        <dbReference type="SAM" id="Phobius"/>
    </source>
</evidence>
<feature type="region of interest" description="Disordered" evidence="1">
    <location>
        <begin position="20"/>
        <end position="41"/>
    </location>
</feature>
<name>A0A6A6B7F1_9PEZI</name>
<protein>
    <recommendedName>
        <fullName evidence="6">Ion transport domain-containing protein</fullName>
    </recommendedName>
</protein>
<evidence type="ECO:0000256" key="3">
    <source>
        <dbReference type="SAM" id="SignalP"/>
    </source>
</evidence>
<feature type="signal peptide" evidence="3">
    <location>
        <begin position="1"/>
        <end position="17"/>
    </location>
</feature>
<accession>A0A6A6B7F1</accession>
<keyword evidence="2" id="KW-0472">Membrane</keyword>
<keyword evidence="3" id="KW-0732">Signal</keyword>